<accession>A0ABC9IQA8</accession>
<feature type="domain" description="Fimbrial-type adhesion" evidence="2">
    <location>
        <begin position="30"/>
        <end position="162"/>
    </location>
</feature>
<dbReference type="Gene3D" id="2.60.40.1090">
    <property type="entry name" value="Fimbrial-type adhesion domain"/>
    <property type="match status" value="1"/>
</dbReference>
<keyword evidence="1" id="KW-0732">Signal</keyword>
<evidence type="ECO:0000313" key="3">
    <source>
        <dbReference type="EMBL" id="CDG15005.1"/>
    </source>
</evidence>
<dbReference type="AlphaFoldDB" id="A0ABC9IQA8"/>
<sequence length="162" mass="17338">MNKNITVALIFLLAAPYASLEAAEGVKMAFRGGLIAPPPCTISGGKKIDVDFGDRVGVNKVDGQNYRQTIDYSITCEPGALPWQMTLTLKGGVSFERAALQTNKPDLGIRVYQNDTPFIINTPLNIVPGNLPLLEAVPIAKPGTTLIEGAFFATATLQADYQ</sequence>
<name>A0ABC9IQA8_SERMA</name>
<proteinExistence type="predicted"/>
<reference evidence="3 4" key="3">
    <citation type="journal article" date="2014" name="Genome Biol. Evol.">
        <title>Genome evolution and plasticity of Serratia marcescens, an important multidrug-resistant nosocomial pathogen.</title>
        <authorList>
            <person name="Iguchi A."/>
            <person name="Nagaya Y."/>
            <person name="Pradel E."/>
            <person name="Ooka T."/>
            <person name="Ogura Y."/>
            <person name="Katsura K."/>
            <person name="Kurokawa K."/>
            <person name="Oshima K."/>
            <person name="Hattori M."/>
            <person name="Parkhill J."/>
            <person name="Sebaihia M."/>
            <person name="Coulthurst S.J."/>
            <person name="Gotoh N."/>
            <person name="Thomson N.R."/>
            <person name="Ewbank J.J."/>
            <person name="Hayashi T."/>
        </authorList>
    </citation>
    <scope>NUCLEOTIDE SEQUENCE [LARGE SCALE GENOMIC DNA]</scope>
    <source>
        <strain evidence="3 4">Db11</strain>
    </source>
</reference>
<dbReference type="InterPro" id="IPR008966">
    <property type="entry name" value="Adhesion_dom_sf"/>
</dbReference>
<evidence type="ECO:0000256" key="1">
    <source>
        <dbReference type="SAM" id="SignalP"/>
    </source>
</evidence>
<organism evidence="3 4">
    <name type="scientific">Serratia marcescens subsp. marcescens Db11</name>
    <dbReference type="NCBI Taxonomy" id="273526"/>
    <lineage>
        <taxon>Bacteria</taxon>
        <taxon>Pseudomonadati</taxon>
        <taxon>Pseudomonadota</taxon>
        <taxon>Gammaproteobacteria</taxon>
        <taxon>Enterobacterales</taxon>
        <taxon>Yersiniaceae</taxon>
        <taxon>Serratia</taxon>
    </lineage>
</organism>
<feature type="chain" id="PRO_5044880278" evidence="1">
    <location>
        <begin position="23"/>
        <end position="162"/>
    </location>
</feature>
<dbReference type="Pfam" id="PF00419">
    <property type="entry name" value="Fimbrial"/>
    <property type="match status" value="1"/>
</dbReference>
<reference evidence="3 4" key="1">
    <citation type="submission" date="2013-06" db="EMBL/GenBank/DDBJ databases">
        <authorList>
            <person name="Aslett M."/>
        </authorList>
    </citation>
    <scope>NUCLEOTIDE SEQUENCE [LARGE SCALE GENOMIC DNA]</scope>
    <source>
        <strain evidence="3 4">Db11</strain>
    </source>
</reference>
<feature type="signal peptide" evidence="1">
    <location>
        <begin position="1"/>
        <end position="22"/>
    </location>
</feature>
<dbReference type="InterPro" id="IPR036937">
    <property type="entry name" value="Adhesion_dom_fimbrial_sf"/>
</dbReference>
<dbReference type="RefSeq" id="WP_025305000.1">
    <property type="nucleotide sequence ID" value="NZ_HG326223.1"/>
</dbReference>
<dbReference type="Proteomes" id="UP000018979">
    <property type="component" value="Chromosome I"/>
</dbReference>
<reference evidence="4" key="2">
    <citation type="submission" date="2013-11" db="EMBL/GenBank/DDBJ databases">
        <title>Genome sequences of clinical and environmental isolates of Serratia marcescens.</title>
        <authorList>
            <person name="Iguchi A."/>
            <person name="Komatsu H."/>
            <person name="Nagaya Y."/>
            <person name="Ogura Y."/>
            <person name="Katsura K."/>
            <person name="Kurokawa K."/>
            <person name="Ooka T."/>
            <person name="Hattori M."/>
            <person name="Gotoh N."/>
            <person name="Thomson N."/>
            <person name="Hayashi T."/>
        </authorList>
    </citation>
    <scope>NUCLEOTIDE SEQUENCE [LARGE SCALE GENOMIC DNA]</scope>
    <source>
        <strain evidence="4">Db11</strain>
    </source>
</reference>
<evidence type="ECO:0000313" key="4">
    <source>
        <dbReference type="Proteomes" id="UP000018979"/>
    </source>
</evidence>
<dbReference type="KEGG" id="smac:SMDB11_4446"/>
<evidence type="ECO:0000259" key="2">
    <source>
        <dbReference type="Pfam" id="PF00419"/>
    </source>
</evidence>
<dbReference type="SUPFAM" id="SSF49401">
    <property type="entry name" value="Bacterial adhesins"/>
    <property type="match status" value="1"/>
</dbReference>
<dbReference type="EMBL" id="HG326223">
    <property type="protein sequence ID" value="CDG15005.1"/>
    <property type="molecule type" value="Genomic_DNA"/>
</dbReference>
<protein>
    <submittedName>
        <fullName evidence="3">Fimbrial protein</fullName>
    </submittedName>
</protein>
<dbReference type="InterPro" id="IPR000259">
    <property type="entry name" value="Adhesion_dom_fimbrial"/>
</dbReference>
<gene>
    <name evidence="3" type="ORF">SMDB11_4446</name>
</gene>